<dbReference type="Pfam" id="PF10658">
    <property type="entry name" value="DUF2484"/>
    <property type="match status" value="1"/>
</dbReference>
<evidence type="ECO:0000313" key="3">
    <source>
        <dbReference type="Proteomes" id="UP000565745"/>
    </source>
</evidence>
<keyword evidence="3" id="KW-1185">Reference proteome</keyword>
<keyword evidence="2" id="KW-0131">Cell cycle</keyword>
<dbReference type="AlphaFoldDB" id="A0A7W6M8A0"/>
<feature type="transmembrane region" description="Helical" evidence="1">
    <location>
        <begin position="31"/>
        <end position="59"/>
    </location>
</feature>
<reference evidence="2 3" key="1">
    <citation type="submission" date="2020-08" db="EMBL/GenBank/DDBJ databases">
        <title>Genomic Encyclopedia of Type Strains, Phase IV (KMG-IV): sequencing the most valuable type-strain genomes for metagenomic binning, comparative biology and taxonomic classification.</title>
        <authorList>
            <person name="Goeker M."/>
        </authorList>
    </citation>
    <scope>NUCLEOTIDE SEQUENCE [LARGE SCALE GENOMIC DNA]</scope>
    <source>
        <strain evidence="2 3">DSM 101015</strain>
    </source>
</reference>
<keyword evidence="1" id="KW-0472">Membrane</keyword>
<comment type="caution">
    <text evidence="2">The sequence shown here is derived from an EMBL/GenBank/DDBJ whole genome shotgun (WGS) entry which is preliminary data.</text>
</comment>
<protein>
    <submittedName>
        <fullName evidence="2">Cell division protein FtsX</fullName>
    </submittedName>
</protein>
<gene>
    <name evidence="2" type="ORF">GGR93_002028</name>
</gene>
<dbReference type="InterPro" id="IPR018919">
    <property type="entry name" value="DUF2484"/>
</dbReference>
<sequence>MTLLWICVLWVFASAGIAVLPLRQQFLPGAFLLLTGPLLILLIAFQVGWFMALLALAAFGSMFRNPLMFLWAKLRGQNPALPQ</sequence>
<dbReference type="Proteomes" id="UP000565745">
    <property type="component" value="Unassembled WGS sequence"/>
</dbReference>
<evidence type="ECO:0000256" key="1">
    <source>
        <dbReference type="SAM" id="Phobius"/>
    </source>
</evidence>
<organism evidence="2 3">
    <name type="scientific">Sulfitobacter noctilucicola</name>
    <dbReference type="NCBI Taxonomy" id="1342301"/>
    <lineage>
        <taxon>Bacteria</taxon>
        <taxon>Pseudomonadati</taxon>
        <taxon>Pseudomonadota</taxon>
        <taxon>Alphaproteobacteria</taxon>
        <taxon>Rhodobacterales</taxon>
        <taxon>Roseobacteraceae</taxon>
        <taxon>Sulfitobacter</taxon>
    </lineage>
</organism>
<accession>A0A7W6M8A0</accession>
<dbReference type="RefSeq" id="WP_025056939.1">
    <property type="nucleotide sequence ID" value="NZ_JACIFU010000002.1"/>
</dbReference>
<evidence type="ECO:0000313" key="2">
    <source>
        <dbReference type="EMBL" id="MBB4174255.1"/>
    </source>
</evidence>
<dbReference type="EMBL" id="JACIFU010000002">
    <property type="protein sequence ID" value="MBB4174255.1"/>
    <property type="molecule type" value="Genomic_DNA"/>
</dbReference>
<proteinExistence type="predicted"/>
<dbReference type="OrthoDB" id="7869914at2"/>
<keyword evidence="1" id="KW-1133">Transmembrane helix</keyword>
<keyword evidence="1" id="KW-0812">Transmembrane</keyword>
<keyword evidence="2" id="KW-0132">Cell division</keyword>
<dbReference type="GO" id="GO:0051301">
    <property type="term" value="P:cell division"/>
    <property type="evidence" value="ECO:0007669"/>
    <property type="project" value="UniProtKB-KW"/>
</dbReference>
<name>A0A7W6M8A0_9RHOB</name>